<comment type="caution">
    <text evidence="1">The sequence shown here is derived from an EMBL/GenBank/DDBJ whole genome shotgun (WGS) entry which is preliminary data.</text>
</comment>
<dbReference type="Proteomes" id="UP000727993">
    <property type="component" value="Unassembled WGS sequence"/>
</dbReference>
<name>A0A936NAJ7_9ACTN</name>
<reference evidence="1 2" key="1">
    <citation type="submission" date="2020-10" db="EMBL/GenBank/DDBJ databases">
        <title>Connecting structure to function with the recovery of over 1000 high-quality activated sludge metagenome-assembled genomes encoding full-length rRNA genes using long-read sequencing.</title>
        <authorList>
            <person name="Singleton C.M."/>
            <person name="Petriglieri F."/>
            <person name="Kristensen J.M."/>
            <person name="Kirkegaard R.H."/>
            <person name="Michaelsen T.Y."/>
            <person name="Andersen M.H."/>
            <person name="Karst S.M."/>
            <person name="Dueholm M.S."/>
            <person name="Nielsen P.H."/>
            <person name="Albertsen M."/>
        </authorList>
    </citation>
    <scope>NUCLEOTIDE SEQUENCE [LARGE SCALE GENOMIC DNA]</scope>
    <source>
        <strain evidence="1">Lyne_18-Q3-R50-59_MAXAC.006</strain>
    </source>
</reference>
<accession>A0A936NAJ7</accession>
<dbReference type="EMBL" id="JADJZA010000005">
    <property type="protein sequence ID" value="MBK9296702.1"/>
    <property type="molecule type" value="Genomic_DNA"/>
</dbReference>
<gene>
    <name evidence="1" type="ORF">IPN02_07645</name>
</gene>
<organism evidence="1 2">
    <name type="scientific">Candidatus Neomicrothrix subdominans</name>
    <dbReference type="NCBI Taxonomy" id="2954438"/>
    <lineage>
        <taxon>Bacteria</taxon>
        <taxon>Bacillati</taxon>
        <taxon>Actinomycetota</taxon>
        <taxon>Acidimicrobiia</taxon>
        <taxon>Acidimicrobiales</taxon>
        <taxon>Microthrixaceae</taxon>
        <taxon>Candidatus Neomicrothrix</taxon>
    </lineage>
</organism>
<protein>
    <submittedName>
        <fullName evidence="1">Uncharacterized protein</fullName>
    </submittedName>
</protein>
<sequence>MRIHDVAQTALQLRYGEGLSWARAIFSALEVGGGTRELCDPIEPTGRNAADVWQVVQHLEHGGRSPALSR</sequence>
<evidence type="ECO:0000313" key="2">
    <source>
        <dbReference type="Proteomes" id="UP000727993"/>
    </source>
</evidence>
<proteinExistence type="predicted"/>
<dbReference type="AlphaFoldDB" id="A0A936NAJ7"/>
<evidence type="ECO:0000313" key="1">
    <source>
        <dbReference type="EMBL" id="MBK9296702.1"/>
    </source>
</evidence>